<dbReference type="EMBL" id="JGZO01000012">
    <property type="protein sequence ID" value="KFI93679.1"/>
    <property type="molecule type" value="Genomic_DNA"/>
</dbReference>
<dbReference type="Proteomes" id="UP000029033">
    <property type="component" value="Unassembled WGS sequence"/>
</dbReference>
<comment type="caution">
    <text evidence="1">The sequence shown here is derived from an EMBL/GenBank/DDBJ whole genome shotgun (WGS) entry which is preliminary data.</text>
</comment>
<proteinExistence type="predicted"/>
<dbReference type="RefSeq" id="WP_269429191.1">
    <property type="nucleotide sequence ID" value="NZ_CAUPKV010000038.1"/>
</dbReference>
<organism evidence="1 2">
    <name type="scientific">Bifidobacterium scardovii</name>
    <dbReference type="NCBI Taxonomy" id="158787"/>
    <lineage>
        <taxon>Bacteria</taxon>
        <taxon>Bacillati</taxon>
        <taxon>Actinomycetota</taxon>
        <taxon>Actinomycetes</taxon>
        <taxon>Bifidobacteriales</taxon>
        <taxon>Bifidobacteriaceae</taxon>
        <taxon>Bifidobacterium</taxon>
    </lineage>
</organism>
<dbReference type="AlphaFoldDB" id="A0A087DDS9"/>
<accession>A0A087DDS9</accession>
<name>A0A087DDS9_9BIFI</name>
<reference evidence="1 2" key="1">
    <citation type="submission" date="2014-03" db="EMBL/GenBank/DDBJ databases">
        <title>Genomics of Bifidobacteria.</title>
        <authorList>
            <person name="Ventura M."/>
            <person name="Milani C."/>
            <person name="Lugli G.A."/>
        </authorList>
    </citation>
    <scope>NUCLEOTIDE SEQUENCE [LARGE SCALE GENOMIC DNA]</scope>
    <source>
        <strain evidence="1 2">LMG 21589</strain>
    </source>
</reference>
<evidence type="ECO:0000313" key="2">
    <source>
        <dbReference type="Proteomes" id="UP000029033"/>
    </source>
</evidence>
<dbReference type="GeneID" id="85167182"/>
<protein>
    <submittedName>
        <fullName evidence="1">Uncharacterized protein</fullName>
    </submittedName>
</protein>
<sequence>MKKLAGIIRKLIFRIKRRREMPELLRMAEYVNNIQIDTTETKER</sequence>
<gene>
    <name evidence="1" type="ORF">BSCA_0169</name>
</gene>
<evidence type="ECO:0000313" key="1">
    <source>
        <dbReference type="EMBL" id="KFI93679.1"/>
    </source>
</evidence>
<dbReference type="STRING" id="158787.BSCA_0169"/>
<keyword evidence="2" id="KW-1185">Reference proteome</keyword>